<evidence type="ECO:0000313" key="5">
    <source>
        <dbReference type="EMBL" id="CAF4138815.1"/>
    </source>
</evidence>
<accession>A0A8S2R017</accession>
<dbReference type="SMART" id="SM00494">
    <property type="entry name" value="ChtBD2"/>
    <property type="match status" value="1"/>
</dbReference>
<sequence length="404" mass="44365">KMKMKIIFSIGILSLIVISNVYGFTCKNDGFFANPSDVHTYYQCSSGVSYLISCLAGLVWNDTEKMCDWKTVDPITNCENSQQTNCYKTARWSTDGTIIVGMDSERGSDSQHLSSPLGVFVDTHNGNNVYVADKDNDRIQKFLGSSLSSGGITVAGGNGVGSAPNQLDGPVDVYVDKDENIYIADYGNHRIQMWPKDAISGITIAVRNDTSHGVNYVSFLYSMFFHEKTHTFYLPDYFHGRILKFTNGSNNGIIVAGNNGDVSTFNSLDGPTSVFVDDCETLYVTDSGNCRVQKYVKGASQGITVAGGYGRGNNASQLNMPYSLQVDKYKNLYILDTYNGRIQRWGPNDNVGVTIIGGHDFGNAANQLMYSYSLALDSEGNIFVSDLGNHRIQKFNILPETITC</sequence>
<name>A0A8S2R017_9BILA</name>
<evidence type="ECO:0000259" key="4">
    <source>
        <dbReference type="PROSITE" id="PS50940"/>
    </source>
</evidence>
<dbReference type="SUPFAM" id="SSF101898">
    <property type="entry name" value="NHL repeat"/>
    <property type="match status" value="1"/>
</dbReference>
<dbReference type="GO" id="GO:0008061">
    <property type="term" value="F:chitin binding"/>
    <property type="evidence" value="ECO:0007669"/>
    <property type="project" value="InterPro"/>
</dbReference>
<feature type="domain" description="Chitin-binding type-2" evidence="4">
    <location>
        <begin position="23"/>
        <end position="80"/>
    </location>
</feature>
<evidence type="ECO:0000313" key="6">
    <source>
        <dbReference type="Proteomes" id="UP000681967"/>
    </source>
</evidence>
<feature type="repeat" description="NHL" evidence="2">
    <location>
        <begin position="161"/>
        <end position="197"/>
    </location>
</feature>
<proteinExistence type="predicted"/>
<dbReference type="Gene3D" id="2.170.140.10">
    <property type="entry name" value="Chitin binding domain"/>
    <property type="match status" value="1"/>
</dbReference>
<dbReference type="InterPro" id="IPR002557">
    <property type="entry name" value="Chitin-bd_dom"/>
</dbReference>
<dbReference type="InterPro" id="IPR050952">
    <property type="entry name" value="TRIM-NHL_E3_ligases"/>
</dbReference>
<keyword evidence="1" id="KW-0677">Repeat</keyword>
<dbReference type="Gene3D" id="2.120.10.30">
    <property type="entry name" value="TolB, C-terminal domain"/>
    <property type="match status" value="2"/>
</dbReference>
<reference evidence="5" key="1">
    <citation type="submission" date="2021-02" db="EMBL/GenBank/DDBJ databases">
        <authorList>
            <person name="Nowell W R."/>
        </authorList>
    </citation>
    <scope>NUCLEOTIDE SEQUENCE</scope>
</reference>
<dbReference type="InterPro" id="IPR001258">
    <property type="entry name" value="NHL_repeat"/>
</dbReference>
<dbReference type="PROSITE" id="PS51125">
    <property type="entry name" value="NHL"/>
    <property type="match status" value="3"/>
</dbReference>
<dbReference type="CDD" id="cd05819">
    <property type="entry name" value="NHL"/>
    <property type="match status" value="1"/>
</dbReference>
<keyword evidence="3" id="KW-0732">Signal</keyword>
<evidence type="ECO:0000256" key="2">
    <source>
        <dbReference type="PROSITE-ProRule" id="PRU00504"/>
    </source>
</evidence>
<dbReference type="PANTHER" id="PTHR24104:SF25">
    <property type="entry name" value="PROTEIN LIN-41"/>
    <property type="match status" value="1"/>
</dbReference>
<feature type="non-terminal residue" evidence="5">
    <location>
        <position position="1"/>
    </location>
</feature>
<dbReference type="AlphaFoldDB" id="A0A8S2R017"/>
<comment type="caution">
    <text evidence="5">The sequence shown here is derived from an EMBL/GenBank/DDBJ whole genome shotgun (WGS) entry which is preliminary data.</text>
</comment>
<evidence type="ECO:0000256" key="3">
    <source>
        <dbReference type="SAM" id="SignalP"/>
    </source>
</evidence>
<dbReference type="InterPro" id="IPR036508">
    <property type="entry name" value="Chitin-bd_dom_sf"/>
</dbReference>
<organism evidence="5 6">
    <name type="scientific">Rotaria magnacalcarata</name>
    <dbReference type="NCBI Taxonomy" id="392030"/>
    <lineage>
        <taxon>Eukaryota</taxon>
        <taxon>Metazoa</taxon>
        <taxon>Spiralia</taxon>
        <taxon>Gnathifera</taxon>
        <taxon>Rotifera</taxon>
        <taxon>Eurotatoria</taxon>
        <taxon>Bdelloidea</taxon>
        <taxon>Philodinida</taxon>
        <taxon>Philodinidae</taxon>
        <taxon>Rotaria</taxon>
    </lineage>
</organism>
<dbReference type="PANTHER" id="PTHR24104">
    <property type="entry name" value="E3 UBIQUITIN-PROTEIN LIGASE NHLRC1-RELATED"/>
    <property type="match status" value="1"/>
</dbReference>
<dbReference type="EMBL" id="CAJOBH010009344">
    <property type="protein sequence ID" value="CAF4138815.1"/>
    <property type="molecule type" value="Genomic_DNA"/>
</dbReference>
<dbReference type="GO" id="GO:0008270">
    <property type="term" value="F:zinc ion binding"/>
    <property type="evidence" value="ECO:0007669"/>
    <property type="project" value="UniProtKB-KW"/>
</dbReference>
<dbReference type="InterPro" id="IPR011042">
    <property type="entry name" value="6-blade_b-propeller_TolB-like"/>
</dbReference>
<dbReference type="GO" id="GO:0005576">
    <property type="term" value="C:extracellular region"/>
    <property type="evidence" value="ECO:0007669"/>
    <property type="project" value="InterPro"/>
</dbReference>
<feature type="signal peptide" evidence="3">
    <location>
        <begin position="1"/>
        <end position="23"/>
    </location>
</feature>
<dbReference type="SUPFAM" id="SSF57625">
    <property type="entry name" value="Invertebrate chitin-binding proteins"/>
    <property type="match status" value="1"/>
</dbReference>
<feature type="repeat" description="NHL" evidence="2">
    <location>
        <begin position="104"/>
        <end position="145"/>
    </location>
</feature>
<feature type="repeat" description="NHL" evidence="2">
    <location>
        <begin position="361"/>
        <end position="398"/>
    </location>
</feature>
<dbReference type="Proteomes" id="UP000681967">
    <property type="component" value="Unassembled WGS sequence"/>
</dbReference>
<dbReference type="Pfam" id="PF01436">
    <property type="entry name" value="NHL"/>
    <property type="match status" value="2"/>
</dbReference>
<dbReference type="PROSITE" id="PS50940">
    <property type="entry name" value="CHIT_BIND_II"/>
    <property type="match status" value="1"/>
</dbReference>
<protein>
    <recommendedName>
        <fullName evidence="4">Chitin-binding type-2 domain-containing protein</fullName>
    </recommendedName>
</protein>
<feature type="chain" id="PRO_5035771726" description="Chitin-binding type-2 domain-containing protein" evidence="3">
    <location>
        <begin position="24"/>
        <end position="404"/>
    </location>
</feature>
<gene>
    <name evidence="5" type="ORF">BYL167_LOCUS20916</name>
</gene>
<dbReference type="Pfam" id="PF01607">
    <property type="entry name" value="CBM_14"/>
    <property type="match status" value="1"/>
</dbReference>
<evidence type="ECO:0000256" key="1">
    <source>
        <dbReference type="ARBA" id="ARBA00022737"/>
    </source>
</evidence>